<organism evidence="3">
    <name type="scientific">freshwater metagenome</name>
    <dbReference type="NCBI Taxonomy" id="449393"/>
    <lineage>
        <taxon>unclassified sequences</taxon>
        <taxon>metagenomes</taxon>
        <taxon>ecological metagenomes</taxon>
    </lineage>
</organism>
<proteinExistence type="predicted"/>
<evidence type="ECO:0000313" key="3">
    <source>
        <dbReference type="EMBL" id="CAB5034404.1"/>
    </source>
</evidence>
<accession>A0A6J7RZM0</accession>
<feature type="domain" description="RCK C-terminal" evidence="1">
    <location>
        <begin position="76"/>
        <end position="160"/>
    </location>
</feature>
<dbReference type="PANTHER" id="PTHR30445:SF8">
    <property type="entry name" value="K(+)_H(+) ANTIPORTER SUBUNIT KHTT"/>
    <property type="match status" value="1"/>
</dbReference>
<gene>
    <name evidence="2" type="ORF">UFOPK3522_00359</name>
    <name evidence="3" type="ORF">UFOPK4175_00673</name>
</gene>
<dbReference type="InterPro" id="IPR006037">
    <property type="entry name" value="RCK_C"/>
</dbReference>
<dbReference type="Gene3D" id="3.30.70.1450">
    <property type="entry name" value="Regulator of K+ conductance, C-terminal domain"/>
    <property type="match status" value="1"/>
</dbReference>
<dbReference type="AlphaFoldDB" id="A0A6J7RZM0"/>
<dbReference type="SUPFAM" id="SSF116726">
    <property type="entry name" value="TrkA C-terminal domain-like"/>
    <property type="match status" value="1"/>
</dbReference>
<dbReference type="EMBL" id="CAESAO010000018">
    <property type="protein sequence ID" value="CAB4338263.1"/>
    <property type="molecule type" value="Genomic_DNA"/>
</dbReference>
<dbReference type="InterPro" id="IPR050144">
    <property type="entry name" value="AAE_transporter"/>
</dbReference>
<dbReference type="PROSITE" id="PS51202">
    <property type="entry name" value="RCK_C"/>
    <property type="match status" value="1"/>
</dbReference>
<dbReference type="InterPro" id="IPR026278">
    <property type="entry name" value="KhtT"/>
</dbReference>
<sequence length="161" mass="17261">MTTIDETRLPGVGVRHEFTTHRGERVGVLKHLAGDRELLVYSRDDPDSCERTLRLDEADAEALAELLGISQLAQSLGAVREAVGGLVIEWVDIAAGTPYAGRTIADSELRTRTGVSIIALLRESGAIPAPTPDQQFEAGDTVIVVGTLEGVREAEALFEGR</sequence>
<name>A0A6J7RZM0_9ZZZZ</name>
<dbReference type="PANTHER" id="PTHR30445">
    <property type="entry name" value="K(+)_H(+) ANTIPORTER SUBUNIT KHTT"/>
    <property type="match status" value="1"/>
</dbReference>
<dbReference type="Pfam" id="PF02080">
    <property type="entry name" value="TrkA_C"/>
    <property type="match status" value="1"/>
</dbReference>
<dbReference type="GO" id="GO:0006813">
    <property type="term" value="P:potassium ion transport"/>
    <property type="evidence" value="ECO:0007669"/>
    <property type="project" value="InterPro"/>
</dbReference>
<evidence type="ECO:0000313" key="2">
    <source>
        <dbReference type="EMBL" id="CAB4338263.1"/>
    </source>
</evidence>
<dbReference type="PIRSF" id="PIRSF005028">
    <property type="entry name" value="KhtT"/>
    <property type="match status" value="1"/>
</dbReference>
<dbReference type="InterPro" id="IPR058776">
    <property type="entry name" value="KhtT-like_N"/>
</dbReference>
<dbReference type="InterPro" id="IPR036721">
    <property type="entry name" value="RCK_C_sf"/>
</dbReference>
<dbReference type="Pfam" id="PF25991">
    <property type="entry name" value="KhtT_N"/>
    <property type="match status" value="1"/>
</dbReference>
<dbReference type="GO" id="GO:0008324">
    <property type="term" value="F:monoatomic cation transmembrane transporter activity"/>
    <property type="evidence" value="ECO:0007669"/>
    <property type="project" value="InterPro"/>
</dbReference>
<protein>
    <submittedName>
        <fullName evidence="3">Unannotated protein</fullName>
    </submittedName>
</protein>
<reference evidence="3" key="1">
    <citation type="submission" date="2020-05" db="EMBL/GenBank/DDBJ databases">
        <authorList>
            <person name="Chiriac C."/>
            <person name="Salcher M."/>
            <person name="Ghai R."/>
            <person name="Kavagutti S V."/>
        </authorList>
    </citation>
    <scope>NUCLEOTIDE SEQUENCE</scope>
</reference>
<dbReference type="EMBL" id="CAFBPX010000102">
    <property type="protein sequence ID" value="CAB5034404.1"/>
    <property type="molecule type" value="Genomic_DNA"/>
</dbReference>
<evidence type="ECO:0000259" key="1">
    <source>
        <dbReference type="PROSITE" id="PS51202"/>
    </source>
</evidence>